<keyword evidence="4" id="KW-1185">Reference proteome</keyword>
<feature type="compositionally biased region" description="Basic and acidic residues" evidence="1">
    <location>
        <begin position="29"/>
        <end position="48"/>
    </location>
</feature>
<gene>
    <name evidence="3" type="ORF">V2E39_14660</name>
</gene>
<evidence type="ECO:0000313" key="4">
    <source>
        <dbReference type="Proteomes" id="UP001350005"/>
    </source>
</evidence>
<dbReference type="EMBL" id="JAZGJU010000030">
    <property type="protein sequence ID" value="MEE6128635.1"/>
    <property type="molecule type" value="Genomic_DNA"/>
</dbReference>
<accession>A0ABU7R1G8</accession>
<evidence type="ECO:0000256" key="1">
    <source>
        <dbReference type="SAM" id="MobiDB-lite"/>
    </source>
</evidence>
<organism evidence="3 4">
    <name type="scientific">Chryseobacterium arthrosphaerae</name>
    <dbReference type="NCBI Taxonomy" id="651561"/>
    <lineage>
        <taxon>Bacteria</taxon>
        <taxon>Pseudomonadati</taxon>
        <taxon>Bacteroidota</taxon>
        <taxon>Flavobacteriia</taxon>
        <taxon>Flavobacteriales</taxon>
        <taxon>Weeksellaceae</taxon>
        <taxon>Chryseobacterium group</taxon>
        <taxon>Chryseobacterium</taxon>
    </lineage>
</organism>
<sequence>MGWNLLDVFGFIFDAIELLSSNSGSRFRSTSDRKNLNYDEKPQKQEPKRSQYFTEKVSAMFIAAAALSFFVVFKDPLPAENYRQTLAVASIIGLGIAFLLFFILHVMELYYFKNLFKLLLFSSSVIAFCISVVLYIYFKSGWFYVSG</sequence>
<protein>
    <submittedName>
        <fullName evidence="3">Branched-chain amino acid ABC transporter substrate-binding protein</fullName>
    </submittedName>
</protein>
<feature type="transmembrane region" description="Helical" evidence="2">
    <location>
        <begin position="118"/>
        <end position="138"/>
    </location>
</feature>
<evidence type="ECO:0000256" key="2">
    <source>
        <dbReference type="SAM" id="Phobius"/>
    </source>
</evidence>
<proteinExistence type="predicted"/>
<comment type="caution">
    <text evidence="3">The sequence shown here is derived from an EMBL/GenBank/DDBJ whole genome shotgun (WGS) entry which is preliminary data.</text>
</comment>
<reference evidence="3 4" key="1">
    <citation type="submission" date="2024-01" db="EMBL/GenBank/DDBJ databases">
        <title>Whole genome of Chryseobacterium arthrosphaerae NNCa 2741.</title>
        <authorList>
            <person name="Boriskina E.V."/>
            <person name="Gordinskaya N.A."/>
            <person name="Kropotov V.S."/>
            <person name="Alekseeva A.E."/>
            <person name="Makhova M.A."/>
            <person name="Kryazhev D.V."/>
            <person name="Shkurkina I.S."/>
        </authorList>
    </citation>
    <scope>NUCLEOTIDE SEQUENCE [LARGE SCALE GENOMIC DNA]</scope>
    <source>
        <strain evidence="3 4">NNCa 2741</strain>
    </source>
</reference>
<dbReference type="Proteomes" id="UP001350005">
    <property type="component" value="Unassembled WGS sequence"/>
</dbReference>
<feature type="transmembrane region" description="Helical" evidence="2">
    <location>
        <begin position="85"/>
        <end position="106"/>
    </location>
</feature>
<feature type="transmembrane region" description="Helical" evidence="2">
    <location>
        <begin position="57"/>
        <end position="73"/>
    </location>
</feature>
<feature type="region of interest" description="Disordered" evidence="1">
    <location>
        <begin position="24"/>
        <end position="48"/>
    </location>
</feature>
<keyword evidence="2" id="KW-0472">Membrane</keyword>
<keyword evidence="2" id="KW-1133">Transmembrane helix</keyword>
<name>A0ABU7R1G8_9FLAO</name>
<evidence type="ECO:0000313" key="3">
    <source>
        <dbReference type="EMBL" id="MEE6128635.1"/>
    </source>
</evidence>
<dbReference type="RefSeq" id="WP_241309917.1">
    <property type="nucleotide sequence ID" value="NZ_JAKYXJ010000005.1"/>
</dbReference>
<keyword evidence="2" id="KW-0812">Transmembrane</keyword>